<protein>
    <recommendedName>
        <fullName evidence="3">DNA-3-methyladenine glycosylase II</fullName>
        <ecNumber evidence="3">3.2.2.21</ecNumber>
    </recommendedName>
</protein>
<dbReference type="GO" id="GO:0043916">
    <property type="term" value="F:DNA-7-methylguanine glycosylase activity"/>
    <property type="evidence" value="ECO:0007669"/>
    <property type="project" value="TreeGrafter"/>
</dbReference>
<evidence type="ECO:0000313" key="8">
    <source>
        <dbReference type="Proteomes" id="UP000295008"/>
    </source>
</evidence>
<dbReference type="GO" id="GO:0008725">
    <property type="term" value="F:DNA-3-methyladenine glycosylase activity"/>
    <property type="evidence" value="ECO:0007669"/>
    <property type="project" value="TreeGrafter"/>
</dbReference>
<dbReference type="InterPro" id="IPR051912">
    <property type="entry name" value="Alkylbase_DNA_Glycosylase/TA"/>
</dbReference>
<dbReference type="Gene3D" id="1.10.1670.40">
    <property type="match status" value="1"/>
</dbReference>
<dbReference type="EC" id="3.2.2.21" evidence="3"/>
<evidence type="ECO:0000259" key="6">
    <source>
        <dbReference type="SMART" id="SM00478"/>
    </source>
</evidence>
<dbReference type="InterPro" id="IPR003265">
    <property type="entry name" value="HhH-GPD_domain"/>
</dbReference>
<dbReference type="GO" id="GO:0032993">
    <property type="term" value="C:protein-DNA complex"/>
    <property type="evidence" value="ECO:0007669"/>
    <property type="project" value="TreeGrafter"/>
</dbReference>
<feature type="domain" description="HhH-GPD" evidence="6">
    <location>
        <begin position="50"/>
        <end position="173"/>
    </location>
</feature>
<evidence type="ECO:0000256" key="3">
    <source>
        <dbReference type="ARBA" id="ARBA00012000"/>
    </source>
</evidence>
<evidence type="ECO:0000256" key="1">
    <source>
        <dbReference type="ARBA" id="ARBA00000086"/>
    </source>
</evidence>
<dbReference type="EMBL" id="SLUN01000026">
    <property type="protein sequence ID" value="TCL62312.1"/>
    <property type="molecule type" value="Genomic_DNA"/>
</dbReference>
<keyword evidence="8" id="KW-1185">Reference proteome</keyword>
<keyword evidence="5" id="KW-0234">DNA repair</keyword>
<dbReference type="PANTHER" id="PTHR43003:SF5">
    <property type="entry name" value="DNA-3-METHYLADENINE GLYCOSYLASE"/>
    <property type="match status" value="1"/>
</dbReference>
<dbReference type="Pfam" id="PF00730">
    <property type="entry name" value="HhH-GPD"/>
    <property type="match status" value="1"/>
</dbReference>
<proteinExistence type="inferred from homology"/>
<dbReference type="Gene3D" id="1.10.340.30">
    <property type="entry name" value="Hypothetical protein, domain 2"/>
    <property type="match status" value="1"/>
</dbReference>
<dbReference type="AlphaFoldDB" id="A0A4R1RA94"/>
<dbReference type="CDD" id="cd00056">
    <property type="entry name" value="ENDO3c"/>
    <property type="match status" value="1"/>
</dbReference>
<keyword evidence="4" id="KW-0227">DNA damage</keyword>
<dbReference type="GO" id="GO:0006285">
    <property type="term" value="P:base-excision repair, AP site formation"/>
    <property type="evidence" value="ECO:0007669"/>
    <property type="project" value="TreeGrafter"/>
</dbReference>
<comment type="catalytic activity">
    <reaction evidence="1">
        <text>Hydrolysis of alkylated DNA, releasing 3-methyladenine, 3-methylguanine, 7-methylguanine and 7-methyladenine.</text>
        <dbReference type="EC" id="3.2.2.21"/>
    </reaction>
</comment>
<comment type="caution">
    <text evidence="7">The sequence shown here is derived from an EMBL/GenBank/DDBJ whole genome shotgun (WGS) entry which is preliminary data.</text>
</comment>
<evidence type="ECO:0000256" key="2">
    <source>
        <dbReference type="ARBA" id="ARBA00010817"/>
    </source>
</evidence>
<comment type="similarity">
    <text evidence="2">Belongs to the alkylbase DNA glycosidase AlkA family.</text>
</comment>
<evidence type="ECO:0000256" key="5">
    <source>
        <dbReference type="ARBA" id="ARBA00023204"/>
    </source>
</evidence>
<dbReference type="FunFam" id="1.10.340.30:FF:000004">
    <property type="entry name" value="DNA-3-methyladenine glycosylase II"/>
    <property type="match status" value="1"/>
</dbReference>
<organism evidence="7 8">
    <name type="scientific">Hydrogenispora ethanolica</name>
    <dbReference type="NCBI Taxonomy" id="1082276"/>
    <lineage>
        <taxon>Bacteria</taxon>
        <taxon>Bacillati</taxon>
        <taxon>Bacillota</taxon>
        <taxon>Hydrogenispora</taxon>
    </lineage>
</organism>
<dbReference type="GO" id="GO:0006307">
    <property type="term" value="P:DNA alkylation repair"/>
    <property type="evidence" value="ECO:0007669"/>
    <property type="project" value="TreeGrafter"/>
</dbReference>
<dbReference type="SUPFAM" id="SSF48150">
    <property type="entry name" value="DNA-glycosylase"/>
    <property type="match status" value="1"/>
</dbReference>
<dbReference type="GO" id="GO:0005737">
    <property type="term" value="C:cytoplasm"/>
    <property type="evidence" value="ECO:0007669"/>
    <property type="project" value="TreeGrafter"/>
</dbReference>
<dbReference type="Proteomes" id="UP000295008">
    <property type="component" value="Unassembled WGS sequence"/>
</dbReference>
<evidence type="ECO:0000256" key="4">
    <source>
        <dbReference type="ARBA" id="ARBA00022763"/>
    </source>
</evidence>
<dbReference type="GO" id="GO:0032131">
    <property type="term" value="F:alkylated DNA binding"/>
    <property type="evidence" value="ECO:0007669"/>
    <property type="project" value="TreeGrafter"/>
</dbReference>
<name>A0A4R1RA94_HYDET</name>
<dbReference type="PANTHER" id="PTHR43003">
    <property type="entry name" value="DNA-3-METHYLADENINE GLYCOSYLASE"/>
    <property type="match status" value="1"/>
</dbReference>
<dbReference type="SMART" id="SM00478">
    <property type="entry name" value="ENDO3c"/>
    <property type="match status" value="1"/>
</dbReference>
<gene>
    <name evidence="7" type="ORF">EDC14_102656</name>
</gene>
<reference evidence="7 8" key="1">
    <citation type="submission" date="2019-03" db="EMBL/GenBank/DDBJ databases">
        <title>Genomic Encyclopedia of Type Strains, Phase IV (KMG-IV): sequencing the most valuable type-strain genomes for metagenomic binning, comparative biology and taxonomic classification.</title>
        <authorList>
            <person name="Goeker M."/>
        </authorList>
    </citation>
    <scope>NUCLEOTIDE SEQUENCE [LARGE SCALE GENOMIC DNA]</scope>
    <source>
        <strain evidence="7 8">LX-B</strain>
    </source>
</reference>
<dbReference type="InterPro" id="IPR011257">
    <property type="entry name" value="DNA_glycosylase"/>
</dbReference>
<dbReference type="RefSeq" id="WP_243663017.1">
    <property type="nucleotide sequence ID" value="NZ_SLUN01000026.1"/>
</dbReference>
<sequence length="178" mass="19768">MDTLRFTTGDAVLETICSADERMALLVRAVGGYELELAKDYFPALVRSIIGQQLSVTVARTIWERTQRLCTEVTPEVVVRLADEELKAAGLSGTKARYIKDLSQKVLAGELDLARLDALPDAEIIRQLLQVKGIGVWTAEMFLIFSLGRLDILSLGDLGLKRSIQWLYGYKKTRPTGP</sequence>
<accession>A0A4R1RA94</accession>
<evidence type="ECO:0000313" key="7">
    <source>
        <dbReference type="EMBL" id="TCL62312.1"/>
    </source>
</evidence>